<sequence>MAGQLVLKSQNAVDNIIDLPDINFYINRVVADGGIIYDTNALLDVFSFIYANGISEGEVFSAVNPAWGIKYDKNSGNVSKLYSIFNESGDMIVTNGTIPAKLNSNLTVPSVYFAGTMTTYMHSVGTVSDVNAFGAATAYLVPQLASYGSSTTFALGLLYSKIDHDANSPSGAASPYTAAAWTLSRPDSNNTTLKSWTNFASAWGATGSVGSNVTTGYESAKPLSIYADSAGLKAFNNGVLVTSDVTVTQLQTQKNNLGFWFGSSITANGDQASSYFIGHFFENWVLVNTDSEKLTKISERINDKYYVVFPH</sequence>
<dbReference type="Proteomes" id="UP000076296">
    <property type="component" value="Unassembled WGS sequence"/>
</dbReference>
<evidence type="ECO:0000313" key="2">
    <source>
        <dbReference type="Proteomes" id="UP000076296"/>
    </source>
</evidence>
<dbReference type="EMBL" id="LRDT01000069">
    <property type="protein sequence ID" value="KZA10033.1"/>
    <property type="molecule type" value="Genomic_DNA"/>
</dbReference>
<name>A0AAJ0VM51_ACIBA</name>
<gene>
    <name evidence="1" type="ORF">LV35_04139</name>
</gene>
<comment type="caution">
    <text evidence="1">The sequence shown here is derived from an EMBL/GenBank/DDBJ whole genome shotgun (WGS) entry which is preliminary data.</text>
</comment>
<organism evidence="1 2">
    <name type="scientific">Acinetobacter baumannii</name>
    <dbReference type="NCBI Taxonomy" id="470"/>
    <lineage>
        <taxon>Bacteria</taxon>
        <taxon>Pseudomonadati</taxon>
        <taxon>Pseudomonadota</taxon>
        <taxon>Gammaproteobacteria</taxon>
        <taxon>Moraxellales</taxon>
        <taxon>Moraxellaceae</taxon>
        <taxon>Acinetobacter</taxon>
        <taxon>Acinetobacter calcoaceticus/baumannii complex</taxon>
    </lineage>
</organism>
<protein>
    <submittedName>
        <fullName evidence="1">Uncharacterized protein</fullName>
    </submittedName>
</protein>
<dbReference type="AlphaFoldDB" id="A0AAJ0VM51"/>
<dbReference type="RefSeq" id="WP_002010405.1">
    <property type="nucleotide sequence ID" value="NZ_LRDT01000069.1"/>
</dbReference>
<proteinExistence type="predicted"/>
<reference evidence="1 2" key="1">
    <citation type="submission" date="2016-01" db="EMBL/GenBank/DDBJ databases">
        <title>Draft sequences of Acinetobacter baumannii isolates from wounded military personnel.</title>
        <authorList>
            <person name="Arivett B.A."/>
            <person name="Fiester S.E."/>
            <person name="Ream D.C."/>
            <person name="Actis L.A."/>
        </authorList>
    </citation>
    <scope>NUCLEOTIDE SEQUENCE [LARGE SCALE GENOMIC DNA]</scope>
    <source>
        <strain evidence="1 2">AB2828</strain>
    </source>
</reference>
<evidence type="ECO:0000313" key="1">
    <source>
        <dbReference type="EMBL" id="KZA10033.1"/>
    </source>
</evidence>
<accession>A0AAJ0VM51</accession>